<evidence type="ECO:0000256" key="4">
    <source>
        <dbReference type="ARBA" id="ARBA00023163"/>
    </source>
</evidence>
<keyword evidence="4" id="KW-0804">Transcription</keyword>
<dbReference type="PANTHER" id="PTHR47338">
    <property type="entry name" value="ZN(II)2CYS6 TRANSCRIPTION FACTOR (EUROFUNG)-RELATED"/>
    <property type="match status" value="1"/>
</dbReference>
<dbReference type="CDD" id="cd12148">
    <property type="entry name" value="fungal_TF_MHR"/>
    <property type="match status" value="1"/>
</dbReference>
<dbReference type="Proteomes" id="UP000716291">
    <property type="component" value="Unassembled WGS sequence"/>
</dbReference>
<reference evidence="7" key="1">
    <citation type="journal article" date="2020" name="Microb. Genom.">
        <title>Genetic diversity of clinical and environmental Mucorales isolates obtained from an investigation of mucormycosis cases among solid organ transplant recipients.</title>
        <authorList>
            <person name="Nguyen M.H."/>
            <person name="Kaul D."/>
            <person name="Muto C."/>
            <person name="Cheng S.J."/>
            <person name="Richter R.A."/>
            <person name="Bruno V.M."/>
            <person name="Liu G."/>
            <person name="Beyhan S."/>
            <person name="Sundermann A.J."/>
            <person name="Mounaud S."/>
            <person name="Pasculle A.W."/>
            <person name="Nierman W.C."/>
            <person name="Driscoll E."/>
            <person name="Cumbie R."/>
            <person name="Clancy C.J."/>
            <person name="Dupont C.L."/>
        </authorList>
    </citation>
    <scope>NUCLEOTIDE SEQUENCE</scope>
    <source>
        <strain evidence="7">GL11</strain>
    </source>
</reference>
<dbReference type="InterPro" id="IPR050815">
    <property type="entry name" value="TF_fung"/>
</dbReference>
<comment type="subcellular location">
    <subcellularLocation>
        <location evidence="1">Nucleus</location>
    </subcellularLocation>
</comment>
<comment type="caution">
    <text evidence="7">The sequence shown here is derived from an EMBL/GenBank/DDBJ whole genome shotgun (WGS) entry which is preliminary data.</text>
</comment>
<keyword evidence="3" id="KW-0805">Transcription regulation</keyword>
<dbReference type="GO" id="GO:0005634">
    <property type="term" value="C:nucleus"/>
    <property type="evidence" value="ECO:0007669"/>
    <property type="project" value="UniProtKB-SubCell"/>
</dbReference>
<evidence type="ECO:0000256" key="2">
    <source>
        <dbReference type="ARBA" id="ARBA00022723"/>
    </source>
</evidence>
<evidence type="ECO:0000256" key="5">
    <source>
        <dbReference type="ARBA" id="ARBA00023242"/>
    </source>
</evidence>
<dbReference type="GO" id="GO:0046872">
    <property type="term" value="F:metal ion binding"/>
    <property type="evidence" value="ECO:0007669"/>
    <property type="project" value="UniProtKB-KW"/>
</dbReference>
<feature type="compositionally biased region" description="Low complexity" evidence="6">
    <location>
        <begin position="576"/>
        <end position="601"/>
    </location>
</feature>
<accession>A0A9P6XJJ7</accession>
<keyword evidence="8" id="KW-1185">Reference proteome</keyword>
<gene>
    <name evidence="7" type="ORF">G6F64_000905</name>
</gene>
<organism evidence="7 8">
    <name type="scientific">Rhizopus oryzae</name>
    <name type="common">Mucormycosis agent</name>
    <name type="synonym">Rhizopus arrhizus var. delemar</name>
    <dbReference type="NCBI Taxonomy" id="64495"/>
    <lineage>
        <taxon>Eukaryota</taxon>
        <taxon>Fungi</taxon>
        <taxon>Fungi incertae sedis</taxon>
        <taxon>Mucoromycota</taxon>
        <taxon>Mucoromycotina</taxon>
        <taxon>Mucoromycetes</taxon>
        <taxon>Mucorales</taxon>
        <taxon>Mucorineae</taxon>
        <taxon>Rhizopodaceae</taxon>
        <taxon>Rhizopus</taxon>
    </lineage>
</organism>
<sequence>MKGMEQQLAMMEEQLRLHNLRVQLQSADSDEDAENDIAISQSHHNIDYVGINIDKPSNWQLTVTNSSEGISLQTSIKDLADINSFLTETLHYFDQSYLPRTPNYHIDHSLQVLTVTNRMLRVESVLYSFFQKKKKMAEDALVIVSIPTYDDINRMFIKRQIIEAYFACMGLLNPVFPKPYYFPLFLANHHVMVTSAMAAFVTYTQCRHVPAIPYPMTREMVGEVFRKEAKELLQDALFEQEPNIYTAATLMFLSQAALITLNNSEARLYMNMAWRMIVDIKPKYADLLSGLTPNTPVTVEIIEAETWRRLFYVIRYLEMSLYILYDKLSDYSSILFDTGVGYPVVLQIEMISKETRDSVEAFYEVVRVNDCQATRKDDEIRYQLYSGNIENLSVDDLQRLESHLCNFWKSLPPKFQLSDSPFDYLQLDRIQQCDNPYAIYLYQIYYYYWLALHTRLMEEPSATDLGGANMDRYDGDRALMLVSICSDAMSKIFHVLFRRLPCNVEMHWMLIAADAMGRLKKSANPQIKARASINLQKTLTVLKLRVQRSNDGANTQSSDNYSVLKHILPSVISPDGSTSSGSLAGSESDSLYESDANSLNNSASSVHTAVPYLRELQKAISVHLDDEVPTS</sequence>
<keyword evidence="2" id="KW-0479">Metal-binding</keyword>
<evidence type="ECO:0008006" key="9">
    <source>
        <dbReference type="Google" id="ProtNLM"/>
    </source>
</evidence>
<evidence type="ECO:0000256" key="6">
    <source>
        <dbReference type="SAM" id="MobiDB-lite"/>
    </source>
</evidence>
<feature type="region of interest" description="Disordered" evidence="6">
    <location>
        <begin position="575"/>
        <end position="601"/>
    </location>
</feature>
<dbReference type="EMBL" id="JAANQT010000061">
    <property type="protein sequence ID" value="KAG1315158.1"/>
    <property type="molecule type" value="Genomic_DNA"/>
</dbReference>
<dbReference type="AlphaFoldDB" id="A0A9P6XJJ7"/>
<evidence type="ECO:0000256" key="1">
    <source>
        <dbReference type="ARBA" id="ARBA00004123"/>
    </source>
</evidence>
<proteinExistence type="predicted"/>
<dbReference type="PANTHER" id="PTHR47338:SF5">
    <property type="entry name" value="ZN(II)2CYS6 TRANSCRIPTION FACTOR (EUROFUNG)"/>
    <property type="match status" value="1"/>
</dbReference>
<keyword evidence="5" id="KW-0539">Nucleus</keyword>
<protein>
    <recommendedName>
        <fullName evidence="9">Transcription factor domain-containing protein</fullName>
    </recommendedName>
</protein>
<evidence type="ECO:0000313" key="7">
    <source>
        <dbReference type="EMBL" id="KAG1315158.1"/>
    </source>
</evidence>
<dbReference type="GO" id="GO:0000981">
    <property type="term" value="F:DNA-binding transcription factor activity, RNA polymerase II-specific"/>
    <property type="evidence" value="ECO:0007669"/>
    <property type="project" value="InterPro"/>
</dbReference>
<evidence type="ECO:0000313" key="8">
    <source>
        <dbReference type="Proteomes" id="UP000716291"/>
    </source>
</evidence>
<name>A0A9P6XJJ7_RHIOR</name>
<evidence type="ECO:0000256" key="3">
    <source>
        <dbReference type="ARBA" id="ARBA00023015"/>
    </source>
</evidence>